<dbReference type="InterPro" id="IPR018222">
    <property type="entry name" value="Nuclear_transport_factor_2_euk"/>
</dbReference>
<dbReference type="GO" id="GO:0051028">
    <property type="term" value="P:mRNA transport"/>
    <property type="evidence" value="ECO:0007669"/>
    <property type="project" value="UniProtKB-UniRule"/>
</dbReference>
<evidence type="ECO:0000313" key="4">
    <source>
        <dbReference type="Proteomes" id="UP000887577"/>
    </source>
</evidence>
<name>A0A914Z7U3_9BILA</name>
<dbReference type="GO" id="GO:0005634">
    <property type="term" value="C:nucleus"/>
    <property type="evidence" value="ECO:0007669"/>
    <property type="project" value="UniProtKB-SubCell"/>
</dbReference>
<keyword evidence="1" id="KW-0653">Protein transport</keyword>
<dbReference type="InterPro" id="IPR032710">
    <property type="entry name" value="NTF2-like_dom_sf"/>
</dbReference>
<dbReference type="Proteomes" id="UP000887577">
    <property type="component" value="Unplaced"/>
</dbReference>
<dbReference type="Pfam" id="PF02136">
    <property type="entry name" value="NTF2"/>
    <property type="match status" value="1"/>
</dbReference>
<keyword evidence="1" id="KW-0963">Cytoplasm</keyword>
<dbReference type="SUPFAM" id="SSF54427">
    <property type="entry name" value="NTF2-like"/>
    <property type="match status" value="1"/>
</dbReference>
<evidence type="ECO:0000259" key="3">
    <source>
        <dbReference type="PROSITE" id="PS50177"/>
    </source>
</evidence>
<dbReference type="GO" id="GO:0005737">
    <property type="term" value="C:cytoplasm"/>
    <property type="evidence" value="ECO:0007669"/>
    <property type="project" value="UniProtKB-SubCell"/>
</dbReference>
<feature type="region of interest" description="Disordered" evidence="2">
    <location>
        <begin position="1"/>
        <end position="30"/>
    </location>
</feature>
<dbReference type="InterPro" id="IPR045875">
    <property type="entry name" value="NTF2"/>
</dbReference>
<dbReference type="GO" id="GO:0015031">
    <property type="term" value="P:protein transport"/>
    <property type="evidence" value="ECO:0007669"/>
    <property type="project" value="UniProtKB-KW"/>
</dbReference>
<dbReference type="InterPro" id="IPR002075">
    <property type="entry name" value="NTF2_dom"/>
</dbReference>
<dbReference type="PANTHER" id="PTHR12612">
    <property type="entry name" value="NUCLEAR TRANSPORT FACTOR 2"/>
    <property type="match status" value="1"/>
</dbReference>
<dbReference type="GO" id="GO:0006913">
    <property type="term" value="P:nucleocytoplasmic transport"/>
    <property type="evidence" value="ECO:0007669"/>
    <property type="project" value="UniProtKB-UniRule"/>
</dbReference>
<feature type="compositionally biased region" description="Polar residues" evidence="2">
    <location>
        <begin position="1"/>
        <end position="13"/>
    </location>
</feature>
<dbReference type="WBParaSite" id="PSU_v2.g6317.t1">
    <property type="protein sequence ID" value="PSU_v2.g6317.t1"/>
    <property type="gene ID" value="PSU_v2.g6317"/>
</dbReference>
<organism evidence="4 5">
    <name type="scientific">Panagrolaimus superbus</name>
    <dbReference type="NCBI Taxonomy" id="310955"/>
    <lineage>
        <taxon>Eukaryota</taxon>
        <taxon>Metazoa</taxon>
        <taxon>Ecdysozoa</taxon>
        <taxon>Nematoda</taxon>
        <taxon>Chromadorea</taxon>
        <taxon>Rhabditida</taxon>
        <taxon>Tylenchina</taxon>
        <taxon>Panagrolaimomorpha</taxon>
        <taxon>Panagrolaimoidea</taxon>
        <taxon>Panagrolaimidae</taxon>
        <taxon>Panagrolaimus</taxon>
    </lineage>
</organism>
<sequence>MSQPSYPRSQDYNRTPRARPPRPNPPEDTYLTDAKKFMNLYYDTLDNKRDKIVHLYAATCRLLFDGNPFSSGDDINEFWQKRFPTSVHTIRTQDFKNHGDTFLILMTSGEVLLEAQRRTFSQVLVCQRQDGMWKIMSDGYRLLN</sequence>
<comment type="subcellular location">
    <subcellularLocation>
        <location evidence="1">Cytoplasm</location>
    </subcellularLocation>
    <subcellularLocation>
        <location evidence="1">Nucleus</location>
    </subcellularLocation>
</comment>
<keyword evidence="4" id="KW-1185">Reference proteome</keyword>
<keyword evidence="1" id="KW-0813">Transport</keyword>
<proteinExistence type="predicted"/>
<evidence type="ECO:0000256" key="2">
    <source>
        <dbReference type="SAM" id="MobiDB-lite"/>
    </source>
</evidence>
<comment type="function">
    <text evidence="1">Has a role in nuclear-cytoplasmic transport of proteins and mRNAs.</text>
</comment>
<dbReference type="AlphaFoldDB" id="A0A914Z7U3"/>
<dbReference type="PROSITE" id="PS50177">
    <property type="entry name" value="NTF2_DOMAIN"/>
    <property type="match status" value="1"/>
</dbReference>
<dbReference type="Gene3D" id="3.10.450.50">
    <property type="match status" value="1"/>
</dbReference>
<evidence type="ECO:0000256" key="1">
    <source>
        <dbReference type="RuleBase" id="RU369002"/>
    </source>
</evidence>
<evidence type="ECO:0000313" key="5">
    <source>
        <dbReference type="WBParaSite" id="PSU_v2.g6317.t1"/>
    </source>
</evidence>
<reference evidence="5" key="1">
    <citation type="submission" date="2022-11" db="UniProtKB">
        <authorList>
            <consortium name="WormBaseParasite"/>
        </authorList>
    </citation>
    <scope>IDENTIFICATION</scope>
</reference>
<accession>A0A914Z7U3</accession>
<protein>
    <recommendedName>
        <fullName evidence="1">NTF2-related export protein</fullName>
    </recommendedName>
</protein>
<feature type="domain" description="NTF2" evidence="3">
    <location>
        <begin position="33"/>
        <end position="142"/>
    </location>
</feature>
<keyword evidence="1" id="KW-0539">Nucleus</keyword>